<gene>
    <name evidence="1" type="ORF">G0P99_14670</name>
</gene>
<keyword evidence="1" id="KW-0456">Lyase</keyword>
<dbReference type="CDD" id="cd00377">
    <property type="entry name" value="ICL_PEPM"/>
    <property type="match status" value="1"/>
</dbReference>
<dbReference type="InterPro" id="IPR040442">
    <property type="entry name" value="Pyrv_kinase-like_dom_sf"/>
</dbReference>
<proteinExistence type="predicted"/>
<evidence type="ECO:0000313" key="1">
    <source>
        <dbReference type="EMBL" id="NDW46209.1"/>
    </source>
</evidence>
<organism evidence="1">
    <name type="scientific">Ruegeria sp. PrR005</name>
    <dbReference type="NCBI Taxonomy" id="2706882"/>
    <lineage>
        <taxon>Bacteria</taxon>
        <taxon>Pseudomonadati</taxon>
        <taxon>Pseudomonadota</taxon>
        <taxon>Alphaproteobacteria</taxon>
        <taxon>Rhodobacterales</taxon>
        <taxon>Roseobacteraceae</taxon>
        <taxon>Ruegeria</taxon>
    </lineage>
</organism>
<comment type="caution">
    <text evidence="1">The sequence shown here is derived from an EMBL/GenBank/DDBJ whole genome shotgun (WGS) entry which is preliminary data.</text>
</comment>
<name>A0A6B2NUT9_9RHOB</name>
<dbReference type="RefSeq" id="WP_164131061.1">
    <property type="nucleotide sequence ID" value="NZ_JAAGOX010000022.1"/>
</dbReference>
<dbReference type="Gene3D" id="3.20.20.60">
    <property type="entry name" value="Phosphoenolpyruvate-binding domains"/>
    <property type="match status" value="1"/>
</dbReference>
<dbReference type="EMBL" id="JAAGOX010000022">
    <property type="protein sequence ID" value="NDW46209.1"/>
    <property type="molecule type" value="Genomic_DNA"/>
</dbReference>
<accession>A0A6B2NUT9</accession>
<dbReference type="InterPro" id="IPR039556">
    <property type="entry name" value="ICL/PEPM"/>
</dbReference>
<dbReference type="PANTHER" id="PTHR42905">
    <property type="entry name" value="PHOSPHOENOLPYRUVATE CARBOXYLASE"/>
    <property type="match status" value="1"/>
</dbReference>
<dbReference type="AlphaFoldDB" id="A0A6B2NUT9"/>
<protein>
    <submittedName>
        <fullName evidence="1">Isocitrate lyase/phosphoenolpyruvate mutase family protein</fullName>
    </submittedName>
</protein>
<dbReference type="InterPro" id="IPR015813">
    <property type="entry name" value="Pyrv/PenolPyrv_kinase-like_dom"/>
</dbReference>
<reference evidence="1" key="1">
    <citation type="submission" date="2020-02" db="EMBL/GenBank/DDBJ databases">
        <title>Delineation of the pyrene-degrading pathway in Roseobacter clade bacteria by genomic analysis.</title>
        <authorList>
            <person name="Zhou H."/>
            <person name="Wang H."/>
        </authorList>
    </citation>
    <scope>NUCLEOTIDE SEQUENCE</scope>
    <source>
        <strain evidence="1">PrR005</strain>
    </source>
</reference>
<sequence length="257" mass="26729">MSQVSIAERFAALHRPGAPLILYNAWDAGSARAIAKAGARAIATGSWSLAAAQGYADGQEIPLEFALQILARIAASVDLPVTFDFETGYAETKVNLATNTERVIAAGAVGVNFEDRRIGGTGLLPAEEQADRIATLRHAAEATGVPLFINARTDVFFQGSKPLDHPALMGEALDRARIYASAGANGLFVPGLVTPELIGTLCAETLLPVNIMQTGKAPDNVTLAGLSVARISHGPMPWITAMDGVTEAAKAALANDG</sequence>
<dbReference type="SUPFAM" id="SSF51621">
    <property type="entry name" value="Phosphoenolpyruvate/pyruvate domain"/>
    <property type="match status" value="1"/>
</dbReference>
<keyword evidence="1" id="KW-0670">Pyruvate</keyword>
<dbReference type="PANTHER" id="PTHR42905:SF16">
    <property type="entry name" value="CARBOXYPHOSPHONOENOLPYRUVATE PHOSPHONOMUTASE-LIKE PROTEIN (AFU_ORTHOLOGUE AFUA_5G07230)"/>
    <property type="match status" value="1"/>
</dbReference>
<dbReference type="Pfam" id="PF13714">
    <property type="entry name" value="PEP_mutase"/>
    <property type="match status" value="1"/>
</dbReference>
<dbReference type="GO" id="GO:0016829">
    <property type="term" value="F:lyase activity"/>
    <property type="evidence" value="ECO:0007669"/>
    <property type="project" value="UniProtKB-KW"/>
</dbReference>